<dbReference type="FunFam" id="2.60.40.10:FF:000107">
    <property type="entry name" value="Myosin, light chain kinase a"/>
    <property type="match status" value="3"/>
</dbReference>
<dbReference type="InterPro" id="IPR003598">
    <property type="entry name" value="Ig_sub2"/>
</dbReference>
<name>A0A0S7F0G6_9TELE</name>
<feature type="domain" description="Ig-like" evidence="4">
    <location>
        <begin position="462"/>
        <end position="550"/>
    </location>
</feature>
<feature type="domain" description="Ig-like" evidence="4">
    <location>
        <begin position="272"/>
        <end position="361"/>
    </location>
</feature>
<keyword evidence="2" id="KW-1015">Disulfide bond</keyword>
<dbReference type="CDD" id="cd00096">
    <property type="entry name" value="Ig"/>
    <property type="match status" value="5"/>
</dbReference>
<dbReference type="InterPro" id="IPR013098">
    <property type="entry name" value="Ig_I-set"/>
</dbReference>
<dbReference type="GO" id="GO:0005886">
    <property type="term" value="C:plasma membrane"/>
    <property type="evidence" value="ECO:0007669"/>
    <property type="project" value="TreeGrafter"/>
</dbReference>
<dbReference type="SMART" id="SM00409">
    <property type="entry name" value="IG"/>
    <property type="match status" value="12"/>
</dbReference>
<dbReference type="InterPro" id="IPR007110">
    <property type="entry name" value="Ig-like_dom"/>
</dbReference>
<feature type="domain" description="Ig-like" evidence="4">
    <location>
        <begin position="1"/>
        <end position="82"/>
    </location>
</feature>
<dbReference type="AlphaFoldDB" id="A0A0S7F0G6"/>
<feature type="domain" description="Ig-like" evidence="4">
    <location>
        <begin position="365"/>
        <end position="456"/>
    </location>
</feature>
<sequence>MSCMVGSEISMKCMCSGALPMTFRWNKDDHALTEDEHVKMSYETNSSELNLKNAQLSHIGKYVCEAENKVGTQRCTAMVTVTEPPRFIVKLPPTTFVKQCEGLRLECKTNSARFMKMCWYKNDQKISDGGDYKAMFVDSTAYLQLRSARLEDNGVYTCEVHNDAGSASCSTTLTVQESPSFTKTPNPVEGIQGKDASLHCEMYGTPPFQVYWYKDKKPLKESWKHKIVSVGNSATLHVMKLEQNDVGLYECKVSNNVGSELCHTTINLKERPAFVTKLIDQSVRIGQQLTLTATVKGSEPLTVSWVQDKDHVLRDGDNRKITFENNVATLVVPEADSATAGRYTCQLSNDSGVVESVSQVTVLEPAAIVDSPESMSITSGENASIEVTVSGSPELKTKWFKDNKALSSGAKYQTSFAKKIAVLKIRSADKADAGEYKLEVANHVGTASCKIKLSVSDKLIPPSFIKKLKDTHFVVGRPGEMECKASGSSPLTISWFHNGREIKSSPSYNISSTDNNYRLQISTVSMSDSGKYTCKAVNAAGASETSASFNVTEPPSFLETPEPKEILPGKNVTFLAKVKGSAPLQVKWFRGAKEMQHGRGCEISLKADVATLVLHRVDKSHAGEYTCQVINNAGKESCPLHLFVKEPVHFVKKLRDISSEKGKPLRLEVTFSGTPRVNVTWKKDGKLIWASYEYTVITTDNSCILEVLNSDRMEAAGTYSCEVDNGVGSDKCQAHISILERPYFVDRMEPVEVTMGDAVTLKCSIAGSPDISVAWFKAGGKLRKSPLCAMDFSNGIATLNLVKTTKSDDGEYTCKAENRVGSAAATCRVTVKEPVCFIKKLEDTTFMVGEPLKLVCTYTGSQRVYVTWKKDNKLIWASYQYNVKTTDSTCILEVLNSDKPEAAGTYTCEISNGAGSDVCHAHVSLEPPRFVNKLEDTYFRLREPLTLKCTYIGSQRIHVTWKKDDKLIWASYKYNVKTSYDTCILEVLNSDREEAVGRYTCEISNAAGSDVCHANVKLERKVPPNFTKRPSESIVDSTGKVVKMEARVSGSQPLTVTWYKDNQEIFASGKYDISFKNNMAVLCIRDSAVSDSSVYTCQASNEAGKVSCQVSLTVSETGQPPKFDVPLEPVTVNEGEKLSLKCHVRGSSPLNIQWMKDRRELKSSDKPKSHLSVGRPPLRSALHQRQMQEIICAKPAMQLVLTSASPRSL</sequence>
<feature type="domain" description="Ig-like" evidence="4">
    <location>
        <begin position="555"/>
        <end position="632"/>
    </location>
</feature>
<evidence type="ECO:0000256" key="1">
    <source>
        <dbReference type="ARBA" id="ARBA00022729"/>
    </source>
</evidence>
<dbReference type="InterPro" id="IPR036179">
    <property type="entry name" value="Ig-like_dom_sf"/>
</dbReference>
<dbReference type="EMBL" id="GBYX01474322">
    <property type="protein sequence ID" value="JAO07338.1"/>
    <property type="molecule type" value="Transcribed_RNA"/>
</dbReference>
<protein>
    <submittedName>
        <fullName evidence="5">TITIN</fullName>
    </submittedName>
</protein>
<proteinExistence type="predicted"/>
<dbReference type="Gene3D" id="2.60.40.10">
    <property type="entry name" value="Immunoglobulins"/>
    <property type="match status" value="13"/>
</dbReference>
<gene>
    <name evidence="5" type="primary">TITIN</name>
</gene>
<dbReference type="InterPro" id="IPR013783">
    <property type="entry name" value="Ig-like_fold"/>
</dbReference>
<dbReference type="Pfam" id="PF07679">
    <property type="entry name" value="I-set"/>
    <property type="match status" value="13"/>
</dbReference>
<dbReference type="InterPro" id="IPR003599">
    <property type="entry name" value="Ig_sub"/>
</dbReference>
<evidence type="ECO:0000313" key="5">
    <source>
        <dbReference type="EMBL" id="JAO07338.1"/>
    </source>
</evidence>
<keyword evidence="3" id="KW-0393">Immunoglobulin domain</keyword>
<feature type="domain" description="Ig-like" evidence="4">
    <location>
        <begin position="928"/>
        <end position="1017"/>
    </location>
</feature>
<dbReference type="GO" id="GO:0003007">
    <property type="term" value="P:heart morphogenesis"/>
    <property type="evidence" value="ECO:0007669"/>
    <property type="project" value="UniProtKB-ARBA"/>
</dbReference>
<dbReference type="PANTHER" id="PTHR45080:SF8">
    <property type="entry name" value="IG-LIKE DOMAIN-CONTAINING PROTEIN"/>
    <property type="match status" value="1"/>
</dbReference>
<dbReference type="GO" id="GO:0055013">
    <property type="term" value="P:cardiac muscle cell development"/>
    <property type="evidence" value="ECO:0007669"/>
    <property type="project" value="UniProtKB-ARBA"/>
</dbReference>
<reference evidence="5" key="1">
    <citation type="submission" date="2014-12" db="EMBL/GenBank/DDBJ databases">
        <title>Parallel Evolution in Life History Adaptation Evident in the Tissue-Specific Poeciliopsis prolifica transcriptome.</title>
        <authorList>
            <person name="Jue N.K."/>
            <person name="Foley R.J."/>
            <person name="Obergfell C."/>
            <person name="Reznick D.N."/>
            <person name="O'Neill R.J."/>
            <person name="O'Neill M.J."/>
        </authorList>
    </citation>
    <scope>NUCLEOTIDE SEQUENCE</scope>
</reference>
<accession>A0A0S7F0G6</accession>
<feature type="domain" description="Ig-like" evidence="4">
    <location>
        <begin position="1121"/>
        <end position="1192"/>
    </location>
</feature>
<feature type="domain" description="Ig-like" evidence="4">
    <location>
        <begin position="179"/>
        <end position="267"/>
    </location>
</feature>
<organism evidence="5">
    <name type="scientific">Poeciliopsis prolifica</name>
    <name type="common">blackstripe livebearer</name>
    <dbReference type="NCBI Taxonomy" id="188132"/>
    <lineage>
        <taxon>Eukaryota</taxon>
        <taxon>Metazoa</taxon>
        <taxon>Chordata</taxon>
        <taxon>Craniata</taxon>
        <taxon>Vertebrata</taxon>
        <taxon>Euteleostomi</taxon>
        <taxon>Actinopterygii</taxon>
        <taxon>Neopterygii</taxon>
        <taxon>Teleostei</taxon>
        <taxon>Neoteleostei</taxon>
        <taxon>Acanthomorphata</taxon>
        <taxon>Ovalentaria</taxon>
        <taxon>Atherinomorphae</taxon>
        <taxon>Cyprinodontiformes</taxon>
        <taxon>Poeciliidae</taxon>
        <taxon>Poeciliinae</taxon>
        <taxon>Poeciliopsis</taxon>
    </lineage>
</organism>
<feature type="domain" description="Ig-like" evidence="4">
    <location>
        <begin position="834"/>
        <end position="924"/>
    </location>
</feature>
<dbReference type="InterPro" id="IPR050958">
    <property type="entry name" value="Cell_Adh-Cytoskel_Orgn"/>
</dbReference>
<feature type="domain" description="Ig-like" evidence="4">
    <location>
        <begin position="647"/>
        <end position="737"/>
    </location>
</feature>
<feature type="domain" description="Ig-like" evidence="4">
    <location>
        <begin position="1024"/>
        <end position="1113"/>
    </location>
</feature>
<dbReference type="SMART" id="SM00408">
    <property type="entry name" value="IGc2"/>
    <property type="match status" value="12"/>
</dbReference>
<dbReference type="PANTHER" id="PTHR45080">
    <property type="entry name" value="CONTACTIN 5"/>
    <property type="match status" value="1"/>
</dbReference>
<evidence type="ECO:0000256" key="3">
    <source>
        <dbReference type="ARBA" id="ARBA00023319"/>
    </source>
</evidence>
<dbReference type="GO" id="GO:0007156">
    <property type="term" value="P:homophilic cell adhesion via plasma membrane adhesion molecules"/>
    <property type="evidence" value="ECO:0007669"/>
    <property type="project" value="TreeGrafter"/>
</dbReference>
<evidence type="ECO:0000256" key="2">
    <source>
        <dbReference type="ARBA" id="ARBA00023157"/>
    </source>
</evidence>
<feature type="domain" description="Ig-like" evidence="4">
    <location>
        <begin position="85"/>
        <end position="174"/>
    </location>
</feature>
<dbReference type="PROSITE" id="PS50835">
    <property type="entry name" value="IG_LIKE"/>
    <property type="match status" value="13"/>
</dbReference>
<keyword evidence="1" id="KW-0732">Signal</keyword>
<dbReference type="FunFam" id="2.60.40.10:FF:000022">
    <property type="entry name" value="Cardiac titin"/>
    <property type="match status" value="9"/>
</dbReference>
<evidence type="ECO:0000259" key="4">
    <source>
        <dbReference type="PROSITE" id="PS50835"/>
    </source>
</evidence>
<feature type="domain" description="Ig-like" evidence="4">
    <location>
        <begin position="742"/>
        <end position="830"/>
    </location>
</feature>
<dbReference type="SUPFAM" id="SSF48726">
    <property type="entry name" value="Immunoglobulin"/>
    <property type="match status" value="13"/>
</dbReference>